<keyword evidence="2" id="KW-1133">Transmembrane helix</keyword>
<dbReference type="Proteomes" id="UP000265618">
    <property type="component" value="Unassembled WGS sequence"/>
</dbReference>
<feature type="transmembrane region" description="Helical" evidence="2">
    <location>
        <begin position="121"/>
        <end position="142"/>
    </location>
</feature>
<feature type="compositionally biased region" description="Basic and acidic residues" evidence="1">
    <location>
        <begin position="289"/>
        <end position="321"/>
    </location>
</feature>
<feature type="transmembrane region" description="Helical" evidence="2">
    <location>
        <begin position="25"/>
        <end position="45"/>
    </location>
</feature>
<feature type="region of interest" description="Disordered" evidence="1">
    <location>
        <begin position="343"/>
        <end position="362"/>
    </location>
</feature>
<keyword evidence="4" id="KW-1185">Reference proteome</keyword>
<keyword evidence="2" id="KW-0472">Membrane</keyword>
<feature type="transmembrane region" description="Helical" evidence="2">
    <location>
        <begin position="179"/>
        <end position="205"/>
    </location>
</feature>
<dbReference type="Pfam" id="PF06161">
    <property type="entry name" value="DUF975"/>
    <property type="match status" value="1"/>
</dbReference>
<organism evidence="3 4">
    <name type="scientific">Kipferlia bialata</name>
    <dbReference type="NCBI Taxonomy" id="797122"/>
    <lineage>
        <taxon>Eukaryota</taxon>
        <taxon>Metamonada</taxon>
        <taxon>Carpediemonas-like organisms</taxon>
        <taxon>Kipferlia</taxon>
    </lineage>
</organism>
<comment type="caution">
    <text evidence="3">The sequence shown here is derived from an EMBL/GenBank/DDBJ whole genome shotgun (WGS) entry which is preliminary data.</text>
</comment>
<evidence type="ECO:0000256" key="2">
    <source>
        <dbReference type="SAM" id="Phobius"/>
    </source>
</evidence>
<gene>
    <name evidence="3" type="ORF">KIPB_003220</name>
</gene>
<feature type="region of interest" description="Disordered" evidence="1">
    <location>
        <begin position="368"/>
        <end position="419"/>
    </location>
</feature>
<feature type="compositionally biased region" description="Low complexity" evidence="1">
    <location>
        <begin position="404"/>
        <end position="419"/>
    </location>
</feature>
<dbReference type="EMBL" id="BDIP01000601">
    <property type="protein sequence ID" value="GIQ82135.1"/>
    <property type="molecule type" value="Genomic_DNA"/>
</dbReference>
<dbReference type="AlphaFoldDB" id="A0A9K3CU44"/>
<dbReference type="PANTHER" id="PTHR40076">
    <property type="entry name" value="MEMBRANE PROTEIN-RELATED"/>
    <property type="match status" value="1"/>
</dbReference>
<dbReference type="InterPro" id="IPR010380">
    <property type="entry name" value="DUF975"/>
</dbReference>
<evidence type="ECO:0000313" key="3">
    <source>
        <dbReference type="EMBL" id="GIQ82135.1"/>
    </source>
</evidence>
<evidence type="ECO:0000256" key="1">
    <source>
        <dbReference type="SAM" id="MobiDB-lite"/>
    </source>
</evidence>
<feature type="region of interest" description="Disordered" evidence="1">
    <location>
        <begin position="281"/>
        <end position="322"/>
    </location>
</feature>
<sequence>MVTATKGAPEFKRLAKDVMRGRTQVILLTSTCLLMGVMVGIYYLTTQLIKWMFTWPVLLNCLLTFAITVALTVFVAFPLLTGFYIIVVRSHTGERPSLSTLLTGYHPAVYWKAVRLYVLKGYVVMMLINSIMALIPTCILLLRYSLAPFIILDDRHSDLSVRQAMKRSSRIMKGNKRKLLKVLMSFWLYIALGFVTCGLTLLYAIPYITVTMFEFYLHVAVNEETEFEPIDTGKASEEPRSVSQPLIPSSSMVRTVRQRMSTRKSVALLRAYVLSPLLSVSVTSPTDPSTRDLDRGGERERERDMDRVAEAAHRASREARSDTLLSDCLPVSECLPVSVSVSEAVSGTGSVSDPQTPERRGSGEFVLAPSDAATGSTSDMGVCGIGGEGGEEGAVPSGIDDMADSSISVTSVSDSVDSL</sequence>
<feature type="transmembrane region" description="Helical" evidence="2">
    <location>
        <begin position="57"/>
        <end position="87"/>
    </location>
</feature>
<accession>A0A9K3CU44</accession>
<name>A0A9K3CU44_9EUKA</name>
<reference evidence="3 4" key="1">
    <citation type="journal article" date="2018" name="PLoS ONE">
        <title>The draft genome of Kipferlia bialata reveals reductive genome evolution in fornicate parasites.</title>
        <authorList>
            <person name="Tanifuji G."/>
            <person name="Takabayashi S."/>
            <person name="Kume K."/>
            <person name="Takagi M."/>
            <person name="Nakayama T."/>
            <person name="Kamikawa R."/>
            <person name="Inagaki Y."/>
            <person name="Hashimoto T."/>
        </authorList>
    </citation>
    <scope>NUCLEOTIDE SEQUENCE [LARGE SCALE GENOMIC DNA]</scope>
    <source>
        <strain evidence="3">NY0173</strain>
    </source>
</reference>
<keyword evidence="2" id="KW-0812">Transmembrane</keyword>
<proteinExistence type="predicted"/>
<feature type="compositionally biased region" description="Polar residues" evidence="1">
    <location>
        <begin position="343"/>
        <end position="355"/>
    </location>
</feature>
<evidence type="ECO:0000313" key="4">
    <source>
        <dbReference type="Proteomes" id="UP000265618"/>
    </source>
</evidence>
<dbReference type="PANTHER" id="PTHR40076:SF1">
    <property type="entry name" value="MEMBRANE PROTEIN"/>
    <property type="match status" value="1"/>
</dbReference>
<protein>
    <submittedName>
        <fullName evidence="3">Uncharacterized protein</fullName>
    </submittedName>
</protein>